<sequence>MKKITNITLILSVFLYLSCSTDNVSKPTPTKYKVRVKVTKTVYSRDSIQVYRALKQMLNMHLNPFSSKMIYDQQSQLNIDSLIYGPNKLRMVVLVIVRNNTNKLLVKENKEKYYYNGFYLFCSRDNFQAPIKVYERSCFGLMNFYSYGEIKQVLHDYCFLRLFGESSLNDIHYNVDDLRFWNSVDFEWILKNSKPTLGTPE</sequence>
<accession>A0ABR6EQB5</accession>
<name>A0ABR6EQB5_9SPHI</name>
<protein>
    <recommendedName>
        <fullName evidence="3">DUF4136 domain-containing protein</fullName>
    </recommendedName>
</protein>
<evidence type="ECO:0000313" key="1">
    <source>
        <dbReference type="EMBL" id="MBB2147397.1"/>
    </source>
</evidence>
<dbReference type="EMBL" id="WNXC01000001">
    <property type="protein sequence ID" value="MBB2147397.1"/>
    <property type="molecule type" value="Genomic_DNA"/>
</dbReference>
<dbReference type="RefSeq" id="WP_182952677.1">
    <property type="nucleotide sequence ID" value="NZ_WNXC01000001.1"/>
</dbReference>
<comment type="caution">
    <text evidence="1">The sequence shown here is derived from an EMBL/GenBank/DDBJ whole genome shotgun (WGS) entry which is preliminary data.</text>
</comment>
<dbReference type="Proteomes" id="UP000636110">
    <property type="component" value="Unassembled WGS sequence"/>
</dbReference>
<proteinExistence type="predicted"/>
<gene>
    <name evidence="1" type="ORF">GM920_00605</name>
</gene>
<organism evidence="1 2">
    <name type="scientific">Pedobacter gandavensis</name>
    <dbReference type="NCBI Taxonomy" id="2679963"/>
    <lineage>
        <taxon>Bacteria</taxon>
        <taxon>Pseudomonadati</taxon>
        <taxon>Bacteroidota</taxon>
        <taxon>Sphingobacteriia</taxon>
        <taxon>Sphingobacteriales</taxon>
        <taxon>Sphingobacteriaceae</taxon>
        <taxon>Pedobacter</taxon>
    </lineage>
</organism>
<evidence type="ECO:0008006" key="3">
    <source>
        <dbReference type="Google" id="ProtNLM"/>
    </source>
</evidence>
<reference evidence="1 2" key="1">
    <citation type="submission" date="2019-11" db="EMBL/GenBank/DDBJ databases">
        <title>Description of Pedobacter sp. LMG 31462T.</title>
        <authorList>
            <person name="Carlier A."/>
            <person name="Qi S."/>
            <person name="Vandamme P."/>
        </authorList>
    </citation>
    <scope>NUCLEOTIDE SEQUENCE [LARGE SCALE GENOMIC DNA]</scope>
    <source>
        <strain evidence="1 2">LMG 31462</strain>
    </source>
</reference>
<evidence type="ECO:0000313" key="2">
    <source>
        <dbReference type="Proteomes" id="UP000636110"/>
    </source>
</evidence>
<keyword evidence="2" id="KW-1185">Reference proteome</keyword>